<evidence type="ECO:0000313" key="1">
    <source>
        <dbReference type="EMBL" id="MCQ8831839.1"/>
    </source>
</evidence>
<accession>A0A9X2RXH3</accession>
<reference evidence="1" key="1">
    <citation type="submission" date="2022-06" db="EMBL/GenBank/DDBJ databases">
        <title>WGS of actinobacteria.</title>
        <authorList>
            <person name="Thawai C."/>
        </authorList>
    </citation>
    <scope>NUCLEOTIDE SEQUENCE</scope>
    <source>
        <strain evidence="1">DSM 42010</strain>
    </source>
</reference>
<keyword evidence="2" id="KW-1185">Reference proteome</keyword>
<dbReference type="Proteomes" id="UP001142400">
    <property type="component" value="Unassembled WGS sequence"/>
</dbReference>
<dbReference type="RefSeq" id="WP_257632718.1">
    <property type="nucleotide sequence ID" value="NZ_JANIIC010000027.1"/>
</dbReference>
<dbReference type="EMBL" id="JANIIC010000027">
    <property type="protein sequence ID" value="MCQ8831839.1"/>
    <property type="molecule type" value="Genomic_DNA"/>
</dbReference>
<organism evidence="1 2">
    <name type="scientific">Streptomyces malaysiensis subsp. samsunensis</name>
    <dbReference type="NCBI Taxonomy" id="459658"/>
    <lineage>
        <taxon>Bacteria</taxon>
        <taxon>Bacillati</taxon>
        <taxon>Actinomycetota</taxon>
        <taxon>Actinomycetes</taxon>
        <taxon>Kitasatosporales</taxon>
        <taxon>Streptomycetaceae</taxon>
        <taxon>Streptomyces</taxon>
        <taxon>Streptomyces violaceusniger group</taxon>
    </lineage>
</organism>
<dbReference type="AlphaFoldDB" id="A0A9X2RXH3"/>
<protein>
    <submittedName>
        <fullName evidence="1">Uncharacterized protein</fullName>
    </submittedName>
</protein>
<evidence type="ECO:0000313" key="2">
    <source>
        <dbReference type="Proteomes" id="UP001142400"/>
    </source>
</evidence>
<proteinExistence type="predicted"/>
<gene>
    <name evidence="1" type="ORF">NQU54_22885</name>
</gene>
<comment type="caution">
    <text evidence="1">The sequence shown here is derived from an EMBL/GenBank/DDBJ whole genome shotgun (WGS) entry which is preliminary data.</text>
</comment>
<name>A0A9X2RXH3_STRMQ</name>
<sequence length="75" mass="8889">MRTRIGRWQIELHQRAIYITREPDPNCPDCTGSRGGWQPQSTGADWGECPCLDQLRTWRLPLWRRNPSYYPEAPF</sequence>